<proteinExistence type="predicted"/>
<evidence type="ECO:0000313" key="2">
    <source>
        <dbReference type="EMBL" id="HIW01245.1"/>
    </source>
</evidence>
<organism evidence="2 3">
    <name type="scientific">Candidatus Desulfovibrio intestinipullorum</name>
    <dbReference type="NCBI Taxonomy" id="2838536"/>
    <lineage>
        <taxon>Bacteria</taxon>
        <taxon>Pseudomonadati</taxon>
        <taxon>Thermodesulfobacteriota</taxon>
        <taxon>Desulfovibrionia</taxon>
        <taxon>Desulfovibrionales</taxon>
        <taxon>Desulfovibrionaceae</taxon>
        <taxon>Desulfovibrio</taxon>
    </lineage>
</organism>
<feature type="domain" description="EAL" evidence="1">
    <location>
        <begin position="434"/>
        <end position="692"/>
    </location>
</feature>
<reference evidence="2" key="1">
    <citation type="journal article" date="2021" name="PeerJ">
        <title>Extensive microbial diversity within the chicken gut microbiome revealed by metagenomics and culture.</title>
        <authorList>
            <person name="Gilroy R."/>
            <person name="Ravi A."/>
            <person name="Getino M."/>
            <person name="Pursley I."/>
            <person name="Horton D.L."/>
            <person name="Alikhan N.F."/>
            <person name="Baker D."/>
            <person name="Gharbi K."/>
            <person name="Hall N."/>
            <person name="Watson M."/>
            <person name="Adriaenssens E.M."/>
            <person name="Foster-Nyarko E."/>
            <person name="Jarju S."/>
            <person name="Secka A."/>
            <person name="Antonio M."/>
            <person name="Oren A."/>
            <person name="Chaudhuri R.R."/>
            <person name="La Ragione R."/>
            <person name="Hildebrand F."/>
            <person name="Pallen M.J."/>
        </authorList>
    </citation>
    <scope>NUCLEOTIDE SEQUENCE</scope>
    <source>
        <strain evidence="2">ChiHecec2B26-446</strain>
    </source>
</reference>
<protein>
    <submittedName>
        <fullName evidence="2">EAL domain-containing protein</fullName>
    </submittedName>
</protein>
<dbReference type="PANTHER" id="PTHR33121:SF70">
    <property type="entry name" value="SIGNALING PROTEIN YKOW"/>
    <property type="match status" value="1"/>
</dbReference>
<dbReference type="SUPFAM" id="SSF141868">
    <property type="entry name" value="EAL domain-like"/>
    <property type="match status" value="1"/>
</dbReference>
<accession>A0A9D1PYI0</accession>
<evidence type="ECO:0000313" key="3">
    <source>
        <dbReference type="Proteomes" id="UP000886752"/>
    </source>
</evidence>
<dbReference type="Proteomes" id="UP000886752">
    <property type="component" value="Unassembled WGS sequence"/>
</dbReference>
<dbReference type="Gene3D" id="3.20.20.450">
    <property type="entry name" value="EAL domain"/>
    <property type="match status" value="1"/>
</dbReference>
<comment type="caution">
    <text evidence="2">The sequence shown here is derived from an EMBL/GenBank/DDBJ whole genome shotgun (WGS) entry which is preliminary data.</text>
</comment>
<gene>
    <name evidence="2" type="ORF">H9894_08675</name>
</gene>
<sequence>MLLQLLQKKGQTFWEVDIARKKFRFWQSPDHIYNVWQDFPSFLIDHGFASPNFIVPFQQYAQQILDGKEPSGKTTLLLKSQENHLFLWCALSYRLICDPDTHTPLRAIGVMQSLSSPGDRHAQGGSNGHVATDLTDLECFATPSTMNEAIETLLRMLGEYYRADRVYLLCLTGTNKVLTSNEWCSPLKKSLRLNFLDRSINNIPTIRRCVRDGKPVHLEKKQLFDQNRHWRFAAYPVSSSSSGHADNVLCIENAQENTEDLVYVTNLIFHLENILNRRSLQYQDSVSINTLTSLPNLVSFTRKVGSYTPDTCRSLGVFVLRVMDFAAFSANIALDRLLDFFNFVAQTLGGIFYGADLYQILDSEFIVLAPNTDNSTFNTLVFKVKLSLDKAYPGRFLYSHTWSDNFLSGKYLVDEARRFLVSNIPHVSQDDHKDFAFNSSLSQKLVHDPQYHFLIYLQPKINMRTGRAYAAEALVRGRDENGNIIPPSVFIDDMERMGLLRELDFHVLRSVLRLLDKWRIDHKNLIPISVNFSRFTLFAPTSPASVLALLSQYPDIPPELIEIEITETASSIASKTIADTMALYRSSGVHFALDDFGSAYANLSLFANVTFDTIKLDRSLIKDIARNDISLHMVKNIATICSQNRIHCIAEGVETGDQEKILLENGCTFAQGFYYDRPLPVEDFEYKYITSAGTSQPGCAATP</sequence>
<dbReference type="InterPro" id="IPR001633">
    <property type="entry name" value="EAL_dom"/>
</dbReference>
<dbReference type="AlphaFoldDB" id="A0A9D1PYI0"/>
<dbReference type="EMBL" id="DXHV01000075">
    <property type="protein sequence ID" value="HIW01245.1"/>
    <property type="molecule type" value="Genomic_DNA"/>
</dbReference>
<dbReference type="Pfam" id="PF00563">
    <property type="entry name" value="EAL"/>
    <property type="match status" value="1"/>
</dbReference>
<dbReference type="InterPro" id="IPR035919">
    <property type="entry name" value="EAL_sf"/>
</dbReference>
<name>A0A9D1PYI0_9BACT</name>
<dbReference type="InterPro" id="IPR050706">
    <property type="entry name" value="Cyclic-di-GMP_PDE-like"/>
</dbReference>
<dbReference type="GO" id="GO:0071111">
    <property type="term" value="F:cyclic-guanylate-specific phosphodiesterase activity"/>
    <property type="evidence" value="ECO:0007669"/>
    <property type="project" value="InterPro"/>
</dbReference>
<reference evidence="2" key="2">
    <citation type="submission" date="2021-04" db="EMBL/GenBank/DDBJ databases">
        <authorList>
            <person name="Gilroy R."/>
        </authorList>
    </citation>
    <scope>NUCLEOTIDE SEQUENCE</scope>
    <source>
        <strain evidence="2">ChiHecec2B26-446</strain>
    </source>
</reference>
<evidence type="ECO:0000259" key="1">
    <source>
        <dbReference type="PROSITE" id="PS50883"/>
    </source>
</evidence>
<dbReference type="SMART" id="SM00052">
    <property type="entry name" value="EAL"/>
    <property type="match status" value="1"/>
</dbReference>
<dbReference type="PANTHER" id="PTHR33121">
    <property type="entry name" value="CYCLIC DI-GMP PHOSPHODIESTERASE PDEF"/>
    <property type="match status" value="1"/>
</dbReference>
<dbReference type="CDD" id="cd01948">
    <property type="entry name" value="EAL"/>
    <property type="match status" value="1"/>
</dbReference>
<dbReference type="PROSITE" id="PS50883">
    <property type="entry name" value="EAL"/>
    <property type="match status" value="1"/>
</dbReference>